<protein>
    <submittedName>
        <fullName evidence="1">Uncharacterized protein</fullName>
    </submittedName>
</protein>
<reference evidence="1 2" key="1">
    <citation type="submission" date="2017-12" db="EMBL/GenBank/DDBJ databases">
        <title>Integrating genomic resources of turbot (Scophthalmus maximus) in depth evaluation of genetic and physical mapping variation across individuals.</title>
        <authorList>
            <person name="Martinez P."/>
        </authorList>
    </citation>
    <scope>NUCLEOTIDE SEQUENCE [LARGE SCALE GENOMIC DNA]</scope>
</reference>
<dbReference type="EMBL" id="CP026245">
    <property type="protein sequence ID" value="AWO98460.1"/>
    <property type="molecule type" value="Genomic_DNA"/>
</dbReference>
<evidence type="ECO:0000313" key="1">
    <source>
        <dbReference type="EMBL" id="AWO98460.1"/>
    </source>
</evidence>
<keyword evidence="2" id="KW-1185">Reference proteome</keyword>
<evidence type="ECO:0000313" key="2">
    <source>
        <dbReference type="Proteomes" id="UP000246464"/>
    </source>
</evidence>
<gene>
    <name evidence="1" type="ORF">SMAX5B_008404</name>
</gene>
<name>A0A2U9B3G4_SCOMX</name>
<dbReference type="AlphaFoldDB" id="A0A2U9B3G4"/>
<sequence length="95" mass="10159">MPLPLLAEEAWGLVVADHMLSTAALKRIPRLHFERGCKGAGTYSGVVMQDSLDTNCSTQGDISPTLPRDIHNGPLSNYVTARRLVLAGLEPASST</sequence>
<proteinExistence type="predicted"/>
<accession>A0A2U9B3G4</accession>
<organism evidence="1 2">
    <name type="scientific">Scophthalmus maximus</name>
    <name type="common">Turbot</name>
    <name type="synonym">Psetta maxima</name>
    <dbReference type="NCBI Taxonomy" id="52904"/>
    <lineage>
        <taxon>Eukaryota</taxon>
        <taxon>Metazoa</taxon>
        <taxon>Chordata</taxon>
        <taxon>Craniata</taxon>
        <taxon>Vertebrata</taxon>
        <taxon>Euteleostomi</taxon>
        <taxon>Actinopterygii</taxon>
        <taxon>Neopterygii</taxon>
        <taxon>Teleostei</taxon>
        <taxon>Neoteleostei</taxon>
        <taxon>Acanthomorphata</taxon>
        <taxon>Carangaria</taxon>
        <taxon>Pleuronectiformes</taxon>
        <taxon>Pleuronectoidei</taxon>
        <taxon>Scophthalmidae</taxon>
        <taxon>Scophthalmus</taxon>
    </lineage>
</organism>
<dbReference type="Proteomes" id="UP000246464">
    <property type="component" value="Chromosome 3"/>
</dbReference>